<evidence type="ECO:0000313" key="1">
    <source>
        <dbReference type="EMBL" id="SHH21707.1"/>
    </source>
</evidence>
<proteinExistence type="predicted"/>
<dbReference type="AlphaFoldDB" id="A0A1M5R5P9"/>
<name>A0A1M5R5P9_9ALTE</name>
<dbReference type="EMBL" id="FQWD01000007">
    <property type="protein sequence ID" value="SHH21707.1"/>
    <property type="molecule type" value="Genomic_DNA"/>
</dbReference>
<dbReference type="Proteomes" id="UP000184520">
    <property type="component" value="Unassembled WGS sequence"/>
</dbReference>
<accession>A0A1M5R5P9</accession>
<keyword evidence="2" id="KW-1185">Reference proteome</keyword>
<gene>
    <name evidence="1" type="ORF">SAMN05216361_4055</name>
</gene>
<sequence length="40" mass="4435">MKVIVIAVESRRGVIGKYSHDKPHRLFESSAGGGVMFLDF</sequence>
<organism evidence="1 2">
    <name type="scientific">Marisediminitalea aggregata</name>
    <dbReference type="NCBI Taxonomy" id="634436"/>
    <lineage>
        <taxon>Bacteria</taxon>
        <taxon>Pseudomonadati</taxon>
        <taxon>Pseudomonadota</taxon>
        <taxon>Gammaproteobacteria</taxon>
        <taxon>Alteromonadales</taxon>
        <taxon>Alteromonadaceae</taxon>
        <taxon>Marisediminitalea</taxon>
    </lineage>
</organism>
<evidence type="ECO:0000313" key="2">
    <source>
        <dbReference type="Proteomes" id="UP000184520"/>
    </source>
</evidence>
<reference evidence="2" key="1">
    <citation type="submission" date="2016-11" db="EMBL/GenBank/DDBJ databases">
        <authorList>
            <person name="Varghese N."/>
            <person name="Submissions S."/>
        </authorList>
    </citation>
    <scope>NUCLEOTIDE SEQUENCE [LARGE SCALE GENOMIC DNA]</scope>
    <source>
        <strain evidence="2">CGMCC 1.8995</strain>
    </source>
</reference>
<protein>
    <submittedName>
        <fullName evidence="1">Uncharacterized protein</fullName>
    </submittedName>
</protein>